<dbReference type="Proteomes" id="UP000282454">
    <property type="component" value="Unassembled WGS sequence"/>
</dbReference>
<organism evidence="1 2">
    <name type="scientific">Actinokineospora cianjurensis</name>
    <dbReference type="NCBI Taxonomy" id="585224"/>
    <lineage>
        <taxon>Bacteria</taxon>
        <taxon>Bacillati</taxon>
        <taxon>Actinomycetota</taxon>
        <taxon>Actinomycetes</taxon>
        <taxon>Pseudonocardiales</taxon>
        <taxon>Pseudonocardiaceae</taxon>
        <taxon>Actinokineospora</taxon>
    </lineage>
</organism>
<comment type="caution">
    <text evidence="1">The sequence shown here is derived from an EMBL/GenBank/DDBJ whole genome shotgun (WGS) entry which is preliminary data.</text>
</comment>
<gene>
    <name evidence="1" type="ORF">CLV68_3186</name>
</gene>
<evidence type="ECO:0000313" key="1">
    <source>
        <dbReference type="EMBL" id="RLK58711.1"/>
    </source>
</evidence>
<reference evidence="1 2" key="1">
    <citation type="submission" date="2018-10" db="EMBL/GenBank/DDBJ databases">
        <title>Genomic Encyclopedia of Archaeal and Bacterial Type Strains, Phase II (KMG-II): from individual species to whole genera.</title>
        <authorList>
            <person name="Goeker M."/>
        </authorList>
    </citation>
    <scope>NUCLEOTIDE SEQUENCE [LARGE SCALE GENOMIC DNA]</scope>
    <source>
        <strain evidence="1 2">DSM 45657</strain>
    </source>
</reference>
<accession>A0A421B2T5</accession>
<proteinExistence type="predicted"/>
<dbReference type="EMBL" id="RCDD01000002">
    <property type="protein sequence ID" value="RLK58711.1"/>
    <property type="molecule type" value="Genomic_DNA"/>
</dbReference>
<name>A0A421B2T5_9PSEU</name>
<evidence type="ECO:0000313" key="2">
    <source>
        <dbReference type="Proteomes" id="UP000282454"/>
    </source>
</evidence>
<sequence length="65" mass="7330">MRDFTEAPANHVVLSIERLPRLLDDDNVPPIEFLPPFLHESTHHWCFSPPSTRRSSCSTCAPGSN</sequence>
<protein>
    <submittedName>
        <fullName evidence="1">Uncharacterized protein</fullName>
    </submittedName>
</protein>
<keyword evidence="2" id="KW-1185">Reference proteome</keyword>
<dbReference type="AlphaFoldDB" id="A0A421B2T5"/>